<dbReference type="EC" id="1.2.1.41" evidence="7"/>
<evidence type="ECO:0000256" key="2">
    <source>
        <dbReference type="ARBA" id="ARBA00022605"/>
    </source>
</evidence>
<comment type="similarity">
    <text evidence="7">Belongs to the gamma-glutamyl phosphate reductase family.</text>
</comment>
<dbReference type="PANTHER" id="PTHR11063:SF8">
    <property type="entry name" value="DELTA-1-PYRROLINE-5-CARBOXYLATE SYNTHASE"/>
    <property type="match status" value="1"/>
</dbReference>
<evidence type="ECO:0000256" key="6">
    <source>
        <dbReference type="ARBA" id="ARBA00049024"/>
    </source>
</evidence>
<dbReference type="UniPathway" id="UPA00098">
    <property type="reaction ID" value="UER00360"/>
</dbReference>
<protein>
    <recommendedName>
        <fullName evidence="7">Gamma-glutamyl phosphate reductase</fullName>
        <shortName evidence="7">GPR</shortName>
        <ecNumber evidence="7">1.2.1.41</ecNumber>
    </recommendedName>
    <alternativeName>
        <fullName evidence="7">Glutamate-5-semialdehyde dehydrogenase</fullName>
    </alternativeName>
    <alternativeName>
        <fullName evidence="7">Glutamyl-gamma-semialdehyde dehydrogenase</fullName>
        <shortName evidence="7">GSA dehydrogenase</shortName>
    </alternativeName>
</protein>
<comment type="subcellular location">
    <subcellularLocation>
        <location evidence="7">Cytoplasm</location>
    </subcellularLocation>
</comment>
<dbReference type="PIRSF" id="PIRSF000151">
    <property type="entry name" value="GPR"/>
    <property type="match status" value="1"/>
</dbReference>
<dbReference type="Pfam" id="PF00171">
    <property type="entry name" value="Aldedh"/>
    <property type="match status" value="1"/>
</dbReference>
<dbReference type="Gene3D" id="3.40.605.10">
    <property type="entry name" value="Aldehyde Dehydrogenase, Chain A, domain 1"/>
    <property type="match status" value="1"/>
</dbReference>
<dbReference type="InterPro" id="IPR016161">
    <property type="entry name" value="Ald_DH/histidinol_DH"/>
</dbReference>
<evidence type="ECO:0000256" key="5">
    <source>
        <dbReference type="ARBA" id="ARBA00023002"/>
    </source>
</evidence>
<dbReference type="SUPFAM" id="SSF53720">
    <property type="entry name" value="ALDH-like"/>
    <property type="match status" value="1"/>
</dbReference>
<reference evidence="9 10" key="1">
    <citation type="submission" date="2017-09" db="EMBL/GenBank/DDBJ databases">
        <title>Depth-based differentiation of microbial function through sediment-hosted aquifers and enrichment of novel symbionts in the deep terrestrial subsurface.</title>
        <authorList>
            <person name="Probst A.J."/>
            <person name="Ladd B."/>
            <person name="Jarett J.K."/>
            <person name="Geller-Mcgrath D.E."/>
            <person name="Sieber C.M."/>
            <person name="Emerson J.B."/>
            <person name="Anantharaman K."/>
            <person name="Thomas B.C."/>
            <person name="Malmstrom R."/>
            <person name="Stieglmeier M."/>
            <person name="Klingl A."/>
            <person name="Woyke T."/>
            <person name="Ryan C.M."/>
            <person name="Banfield J.F."/>
        </authorList>
    </citation>
    <scope>NUCLEOTIDE SEQUENCE [LARGE SCALE GENOMIC DNA]</scope>
    <source>
        <strain evidence="9">CG11_big_fil_rev_8_21_14_0_20_37_16</strain>
    </source>
</reference>
<name>A0A2H0KM66_9BACT</name>
<keyword evidence="4 7" id="KW-0521">NADP</keyword>
<evidence type="ECO:0000256" key="7">
    <source>
        <dbReference type="HAMAP-Rule" id="MF_00412"/>
    </source>
</evidence>
<gene>
    <name evidence="7" type="primary">proA</name>
    <name evidence="9" type="ORF">COV87_02105</name>
</gene>
<dbReference type="PANTHER" id="PTHR11063">
    <property type="entry name" value="GLUTAMATE SEMIALDEHYDE DEHYDROGENASE"/>
    <property type="match status" value="1"/>
</dbReference>
<dbReference type="GO" id="GO:0055129">
    <property type="term" value="P:L-proline biosynthetic process"/>
    <property type="evidence" value="ECO:0007669"/>
    <property type="project" value="UniProtKB-UniRule"/>
</dbReference>
<comment type="pathway">
    <text evidence="1 7">Amino-acid biosynthesis; L-proline biosynthesis; L-glutamate 5-semialdehyde from L-glutamate: step 2/2.</text>
</comment>
<dbReference type="GO" id="GO:0005737">
    <property type="term" value="C:cytoplasm"/>
    <property type="evidence" value="ECO:0007669"/>
    <property type="project" value="UniProtKB-SubCell"/>
</dbReference>
<dbReference type="GO" id="GO:0004350">
    <property type="term" value="F:glutamate-5-semialdehyde dehydrogenase activity"/>
    <property type="evidence" value="ECO:0007669"/>
    <property type="project" value="UniProtKB-UniRule"/>
</dbReference>
<comment type="function">
    <text evidence="7">Catalyzes the NADPH-dependent reduction of L-glutamate 5-phosphate into L-glutamate 5-semialdehyde and phosphate. The product spontaneously undergoes cyclization to form 1-pyrroline-5-carboxylate.</text>
</comment>
<evidence type="ECO:0000256" key="3">
    <source>
        <dbReference type="ARBA" id="ARBA00022650"/>
    </source>
</evidence>
<organism evidence="9 10">
    <name type="scientific">Candidatus Roizmanbacteria bacterium CG11_big_fil_rev_8_21_14_0_20_37_16</name>
    <dbReference type="NCBI Taxonomy" id="1974857"/>
    <lineage>
        <taxon>Bacteria</taxon>
        <taxon>Candidatus Roizmaniibacteriota</taxon>
    </lineage>
</organism>
<dbReference type="Gene3D" id="3.40.309.10">
    <property type="entry name" value="Aldehyde Dehydrogenase, Chain A, domain 2"/>
    <property type="match status" value="1"/>
</dbReference>
<dbReference type="CDD" id="cd07079">
    <property type="entry name" value="ALDH_F18-19_ProA-GPR"/>
    <property type="match status" value="1"/>
</dbReference>
<dbReference type="InterPro" id="IPR016162">
    <property type="entry name" value="Ald_DH_N"/>
</dbReference>
<evidence type="ECO:0000313" key="10">
    <source>
        <dbReference type="Proteomes" id="UP000229497"/>
    </source>
</evidence>
<keyword evidence="7" id="KW-0963">Cytoplasm</keyword>
<dbReference type="AlphaFoldDB" id="A0A2H0KM66"/>
<dbReference type="InterPro" id="IPR015590">
    <property type="entry name" value="Aldehyde_DH_dom"/>
</dbReference>
<keyword evidence="3 7" id="KW-0641">Proline biosynthesis</keyword>
<dbReference type="HAMAP" id="MF_00412">
    <property type="entry name" value="ProA"/>
    <property type="match status" value="1"/>
</dbReference>
<evidence type="ECO:0000259" key="8">
    <source>
        <dbReference type="Pfam" id="PF00171"/>
    </source>
</evidence>
<keyword evidence="5 7" id="KW-0560">Oxidoreductase</keyword>
<evidence type="ECO:0000313" key="9">
    <source>
        <dbReference type="EMBL" id="PIQ71663.1"/>
    </source>
</evidence>
<feature type="domain" description="Aldehyde dehydrogenase" evidence="8">
    <location>
        <begin position="108"/>
        <end position="283"/>
    </location>
</feature>
<dbReference type="InterPro" id="IPR016163">
    <property type="entry name" value="Ald_DH_C"/>
</dbReference>
<comment type="caution">
    <text evidence="9">The sequence shown here is derived from an EMBL/GenBank/DDBJ whole genome shotgun (WGS) entry which is preliminary data.</text>
</comment>
<keyword evidence="2 7" id="KW-0028">Amino-acid biosynthesis</keyword>
<dbReference type="EMBL" id="PCVK01000059">
    <property type="protein sequence ID" value="PIQ71663.1"/>
    <property type="molecule type" value="Genomic_DNA"/>
</dbReference>
<dbReference type="InterPro" id="IPR012134">
    <property type="entry name" value="Glu-5-SA_DH"/>
</dbReference>
<accession>A0A2H0KM66</accession>
<dbReference type="NCBIfam" id="NF001221">
    <property type="entry name" value="PRK00197.1"/>
    <property type="match status" value="1"/>
</dbReference>
<dbReference type="GO" id="GO:0050661">
    <property type="term" value="F:NADP binding"/>
    <property type="evidence" value="ECO:0007669"/>
    <property type="project" value="InterPro"/>
</dbReference>
<proteinExistence type="inferred from homology"/>
<evidence type="ECO:0000256" key="1">
    <source>
        <dbReference type="ARBA" id="ARBA00004985"/>
    </source>
</evidence>
<sequence length="398" mass="44333">MKKIIDLNGVRGSFIKLSSKTEQERNLFLSCLTLELVNNRKKILTANEKDVKNAYKNNLSEVFIQRLKLDSEGFNSIVEKVKQVQSLESGIGEIMEKKTNDSGLILHKVRVPIGTILIVYESRPEVTIDVACLCIKSGNTALLKGGSEALNTNIALYVCIQQALSRSSLPLQSISFIQSKNRTIIKTLLKQNNYIDLVIARGGYKMVKYIQSHSTIPVLAHSSGGARIYIDKSADLSIVEKIIINAKVSKPAACNSLDTIVIHTDIKDKILNTIQKSFEKNNVKIIDDEWDEEFLSMRVSIKIVNSLNEAIRFINAHSKKHSEGIIAQDKTIIRQFCQSIDAAVIFVNSSTRLNDGYIFGLGSEMGIATGKLHARGPVGLKELSIYKWIIYGQGHIRE</sequence>
<dbReference type="Proteomes" id="UP000229497">
    <property type="component" value="Unassembled WGS sequence"/>
</dbReference>
<evidence type="ECO:0000256" key="4">
    <source>
        <dbReference type="ARBA" id="ARBA00022857"/>
    </source>
</evidence>
<dbReference type="InterPro" id="IPR000965">
    <property type="entry name" value="GPR_dom"/>
</dbReference>
<comment type="catalytic activity">
    <reaction evidence="6 7">
        <text>L-glutamate 5-semialdehyde + phosphate + NADP(+) = L-glutamyl 5-phosphate + NADPH + H(+)</text>
        <dbReference type="Rhea" id="RHEA:19541"/>
        <dbReference type="ChEBI" id="CHEBI:15378"/>
        <dbReference type="ChEBI" id="CHEBI:43474"/>
        <dbReference type="ChEBI" id="CHEBI:57783"/>
        <dbReference type="ChEBI" id="CHEBI:58066"/>
        <dbReference type="ChEBI" id="CHEBI:58274"/>
        <dbReference type="ChEBI" id="CHEBI:58349"/>
        <dbReference type="EC" id="1.2.1.41"/>
    </reaction>
</comment>